<dbReference type="Proteomes" id="UP000777935">
    <property type="component" value="Unassembled WGS sequence"/>
</dbReference>
<proteinExistence type="predicted"/>
<name>A0ABX2ISZ3_9RHOB</name>
<keyword evidence="2" id="KW-1185">Reference proteome</keyword>
<comment type="caution">
    <text evidence="1">The sequence shown here is derived from an EMBL/GenBank/DDBJ whole genome shotgun (WGS) entry which is preliminary data.</text>
</comment>
<dbReference type="EMBL" id="JABUFE010000001">
    <property type="protein sequence ID" value="NSX53323.1"/>
    <property type="molecule type" value="Genomic_DNA"/>
</dbReference>
<evidence type="ECO:0000313" key="1">
    <source>
        <dbReference type="EMBL" id="NSX53323.1"/>
    </source>
</evidence>
<gene>
    <name evidence="1" type="ORF">HRQ87_00740</name>
</gene>
<protein>
    <submittedName>
        <fullName evidence="1">Uncharacterized protein</fullName>
    </submittedName>
</protein>
<reference evidence="1 2" key="1">
    <citation type="submission" date="2020-06" db="EMBL/GenBank/DDBJ databases">
        <title>Sulfitobacter algicola sp. nov., isolated from green algae.</title>
        <authorList>
            <person name="Wang C."/>
        </authorList>
    </citation>
    <scope>NUCLEOTIDE SEQUENCE [LARGE SCALE GENOMIC DNA]</scope>
    <source>
        <strain evidence="1 2">1151</strain>
    </source>
</reference>
<dbReference type="RefSeq" id="WP_174134445.1">
    <property type="nucleotide sequence ID" value="NZ_JABUFE010000001.1"/>
</dbReference>
<sequence length="168" mass="18920">MFSKIVISDAIKAVLHRSPGQFEIFEHASEDSSEQRWYVFRQKKIAGDSYAQFVVAACLAMAPANLVVELNELFGLNNARKRGRARLEKSYENFATSLTRFSPQTLTEETFAERLKRIAEGAPSPIARALIIPNGFVSSSVICDEWDELFLAAEFNDAYFAFHWSTTA</sequence>
<evidence type="ECO:0000313" key="2">
    <source>
        <dbReference type="Proteomes" id="UP000777935"/>
    </source>
</evidence>
<organism evidence="1 2">
    <name type="scientific">Parasulfitobacter algicola</name>
    <dbReference type="NCBI Taxonomy" id="2614809"/>
    <lineage>
        <taxon>Bacteria</taxon>
        <taxon>Pseudomonadati</taxon>
        <taxon>Pseudomonadota</taxon>
        <taxon>Alphaproteobacteria</taxon>
        <taxon>Rhodobacterales</taxon>
        <taxon>Roseobacteraceae</taxon>
        <taxon>Parasulfitobacter</taxon>
    </lineage>
</organism>
<accession>A0ABX2ISZ3</accession>